<dbReference type="InterPro" id="IPR055156">
    <property type="entry name" value="HutF-like_N"/>
</dbReference>
<dbReference type="NCBIfam" id="TIGR02022">
    <property type="entry name" value="hutF"/>
    <property type="match status" value="1"/>
</dbReference>
<evidence type="ECO:0000259" key="6">
    <source>
        <dbReference type="Pfam" id="PF22429"/>
    </source>
</evidence>
<dbReference type="SUPFAM" id="SSF51338">
    <property type="entry name" value="Composite domain of metallo-dependent hydrolases"/>
    <property type="match status" value="1"/>
</dbReference>
<dbReference type="Proteomes" id="UP000197097">
    <property type="component" value="Unassembled WGS sequence"/>
</dbReference>
<evidence type="ECO:0000259" key="5">
    <source>
        <dbReference type="Pfam" id="PF01979"/>
    </source>
</evidence>
<dbReference type="PANTHER" id="PTHR11271:SF48">
    <property type="entry name" value="AMIDOHYDROLASE-RELATED DOMAIN-CONTAINING PROTEIN"/>
    <property type="match status" value="1"/>
</dbReference>
<comment type="cofactor">
    <cofactor evidence="1">
        <name>Zn(2+)</name>
        <dbReference type="ChEBI" id="CHEBI:29105"/>
    </cofactor>
</comment>
<dbReference type="PANTHER" id="PTHR11271">
    <property type="entry name" value="GUANINE DEAMINASE"/>
    <property type="match status" value="1"/>
</dbReference>
<accession>A0A246K534</accession>
<dbReference type="InterPro" id="IPR006680">
    <property type="entry name" value="Amidohydro-rel"/>
</dbReference>
<dbReference type="CDD" id="cd01313">
    <property type="entry name" value="Met_dep_hydrolase_E"/>
    <property type="match status" value="1"/>
</dbReference>
<keyword evidence="8" id="KW-1185">Reference proteome</keyword>
<gene>
    <name evidence="7" type="ORF">CDQ91_01455</name>
</gene>
<dbReference type="AlphaFoldDB" id="A0A246K534"/>
<proteinExistence type="predicted"/>
<organism evidence="7 8">
    <name type="scientific">Sphingopyxis witflariensis</name>
    <dbReference type="NCBI Taxonomy" id="173675"/>
    <lineage>
        <taxon>Bacteria</taxon>
        <taxon>Pseudomonadati</taxon>
        <taxon>Pseudomonadota</taxon>
        <taxon>Alphaproteobacteria</taxon>
        <taxon>Sphingomonadales</taxon>
        <taxon>Sphingomonadaceae</taxon>
        <taxon>Sphingopyxis</taxon>
    </lineage>
</organism>
<dbReference type="Pfam" id="PF01979">
    <property type="entry name" value="Amidohydro_1"/>
    <property type="match status" value="1"/>
</dbReference>
<reference evidence="7 8" key="1">
    <citation type="journal article" date="2002" name="Int. J. Syst. Evol. Microbiol.">
        <title>Sphingopyxis witflariensis sp. nov., isolated from activated sludge.</title>
        <authorList>
            <person name="Kampfer P."/>
            <person name="Witzenberger R."/>
            <person name="Denner E.B."/>
            <person name="Busse H.J."/>
            <person name="Neef A."/>
        </authorList>
    </citation>
    <scope>NUCLEOTIDE SEQUENCE [LARGE SCALE GENOMIC DNA]</scope>
    <source>
        <strain evidence="7 8">DSM 14551</strain>
    </source>
</reference>
<dbReference type="InterPro" id="IPR051607">
    <property type="entry name" value="Metallo-dep_hydrolases"/>
</dbReference>
<dbReference type="InterPro" id="IPR032466">
    <property type="entry name" value="Metal_Hydrolase"/>
</dbReference>
<feature type="domain" description="Amidohydrolase-related" evidence="5">
    <location>
        <begin position="56"/>
        <end position="434"/>
    </location>
</feature>
<dbReference type="InterPro" id="IPR011059">
    <property type="entry name" value="Metal-dep_hydrolase_composite"/>
</dbReference>
<evidence type="ECO:0000256" key="1">
    <source>
        <dbReference type="ARBA" id="ARBA00001947"/>
    </source>
</evidence>
<evidence type="ECO:0000313" key="7">
    <source>
        <dbReference type="EMBL" id="OWR01120.1"/>
    </source>
</evidence>
<evidence type="ECO:0000256" key="4">
    <source>
        <dbReference type="ARBA" id="ARBA00022833"/>
    </source>
</evidence>
<protein>
    <submittedName>
        <fullName evidence="7">Formimidoylglutamate deiminase</fullName>
    </submittedName>
</protein>
<dbReference type="RefSeq" id="WP_088470932.1">
    <property type="nucleotide sequence ID" value="NZ_NISJ01000001.1"/>
</dbReference>
<dbReference type="NCBIfam" id="NF006683">
    <property type="entry name" value="PRK09229.1-4"/>
    <property type="match status" value="1"/>
</dbReference>
<dbReference type="NCBIfam" id="NF006681">
    <property type="entry name" value="PRK09229.1-2"/>
    <property type="match status" value="1"/>
</dbReference>
<keyword evidence="3" id="KW-0378">Hydrolase</keyword>
<dbReference type="Gene3D" id="2.30.40.10">
    <property type="entry name" value="Urease, subunit C, domain 1"/>
    <property type="match status" value="1"/>
</dbReference>
<evidence type="ECO:0000256" key="3">
    <source>
        <dbReference type="ARBA" id="ARBA00022801"/>
    </source>
</evidence>
<feature type="domain" description="Formimidoylglutamate deiminase N-terminal" evidence="6">
    <location>
        <begin position="18"/>
        <end position="53"/>
    </location>
</feature>
<comment type="caution">
    <text evidence="7">The sequence shown here is derived from an EMBL/GenBank/DDBJ whole genome shotgun (WGS) entry which is preliminary data.</text>
</comment>
<evidence type="ECO:0000256" key="2">
    <source>
        <dbReference type="ARBA" id="ARBA00022723"/>
    </source>
</evidence>
<dbReference type="GO" id="GO:0005829">
    <property type="term" value="C:cytosol"/>
    <property type="evidence" value="ECO:0007669"/>
    <property type="project" value="TreeGrafter"/>
</dbReference>
<dbReference type="SUPFAM" id="SSF51556">
    <property type="entry name" value="Metallo-dependent hydrolases"/>
    <property type="match status" value="1"/>
</dbReference>
<sequence>MASAQKTGDRNLFFDRLLLNGGWARNVRLTVSSGVIATIESNAAAQPDEERHGCGLPGMPNLHSHAFQRGMAGLAERRGPSGDSFWTWREVMYRFLDRMTPDDVRAIASLAYLEMLEGGFTRVGEFHYLHHDRGGQAYADPAEMSRAIVDAAATSGIGLTLLPVLYSYAGFGAQSPQPAQMRFIMDIDRYARLIDAADAASRDLPDAIVGVAPHSLRAVSPEQLDALGGIGANRPVHIHIAEQVKEVDDCLAWSGQRPVEWLLNHAAVDDRWCLVHATHMTPAETAALAGTGAVAGLCPITEANLGDGLFPAEAFLAAGGRYGVGSDSNVLIDASEELRLLEYGQRLMRRGRNMLAGGEGRSTGADIYAASVDGGAAALGVTGGLAVGAAADIVSLDLGHPSLAGKRDDELLDAYIFAAGRSALDGVWRRGEQVVSRGRHKDRAAIVAGYVATLERLTA</sequence>
<dbReference type="GO" id="GO:0019239">
    <property type="term" value="F:deaminase activity"/>
    <property type="evidence" value="ECO:0007669"/>
    <property type="project" value="TreeGrafter"/>
</dbReference>
<dbReference type="NCBIfam" id="NF006684">
    <property type="entry name" value="PRK09229.1-5"/>
    <property type="match status" value="1"/>
</dbReference>
<evidence type="ECO:0000313" key="8">
    <source>
        <dbReference type="Proteomes" id="UP000197097"/>
    </source>
</evidence>
<dbReference type="EMBL" id="NISJ01000001">
    <property type="protein sequence ID" value="OWR01120.1"/>
    <property type="molecule type" value="Genomic_DNA"/>
</dbReference>
<dbReference type="Gene3D" id="3.20.20.140">
    <property type="entry name" value="Metal-dependent hydrolases"/>
    <property type="match status" value="1"/>
</dbReference>
<keyword evidence="4" id="KW-0862">Zinc</keyword>
<dbReference type="Pfam" id="PF22429">
    <property type="entry name" value="HutF_N"/>
    <property type="match status" value="1"/>
</dbReference>
<dbReference type="InterPro" id="IPR010252">
    <property type="entry name" value="HutF"/>
</dbReference>
<dbReference type="OrthoDB" id="9796020at2"/>
<keyword evidence="2" id="KW-0479">Metal-binding</keyword>
<dbReference type="GO" id="GO:0046872">
    <property type="term" value="F:metal ion binding"/>
    <property type="evidence" value="ECO:0007669"/>
    <property type="project" value="UniProtKB-KW"/>
</dbReference>
<name>A0A246K534_9SPHN</name>